<reference evidence="3" key="1">
    <citation type="journal article" date="2019" name="Int. J. Syst. Evol. Microbiol.">
        <title>Halobacteriovorax valvorus sp. nov., a novel prokaryotic predator isolated from coastal seawater of China.</title>
        <authorList>
            <person name="Chen M.-X."/>
        </authorList>
    </citation>
    <scope>NUCLEOTIDE SEQUENCE [LARGE SCALE GENOMIC DNA]</scope>
    <source>
        <strain evidence="3">BL9</strain>
    </source>
</reference>
<name>A0ABY0IDN6_9BACT</name>
<feature type="chain" id="PRO_5046996256" description="Lipoprotein" evidence="1">
    <location>
        <begin position="24"/>
        <end position="1697"/>
    </location>
</feature>
<sequence>MKLRAPLITFLAAILLLTSCMQAANNRLSVDGEDSEQESTNNIIENPTDASWYAKNQYIQGPITINSTDTESIYLVGGVVNNSIVSSEKVNSAFCLVADFDGAGEVVSGSVVKKPQVRLKAIPIKSSKSQEVSMRIEIANAIDSQAFCGDGIIGYTGSTTHTTYLNNKISGSLAAYSLNDVCPTCNSSFPALNLRFHESVYGTVNSVPTLGSIGIDNLNLNIDVKNTTTNPDTNSCTNSSCQLQGYNCCLNGQCVNDGATRPNIDEDSLEYQTALNEMLENPNAFKSYPNLFYVCPINTDPSEDDETDTEDELDNANQQLQADIKDYKCLLGETAECSPDLDSVRVKIWEKCGCPHEPTYAGGELQLDARCIDYGLKAGKDANGNILNITCDIPVNENDDAPFQNLSVLVSAKSAPHRFFSLAGVPYDNLSEVPEGTNQEGDYFFYLDDANKAGPIETTYSMNAVLGPMTLDLQQAQPAKVVEVDVDQVYIISATSGYSTPCPYCQQDAWQKVLSSHPESSKGYGLTWRGYTTDRTAIGSNTTFGNYEDTIFGRACWVPPTMLASSHISYSNAGVQRRNRLTTQAAMYVNGYQRDWYGFNQGALIGSFDGVSWFAVGAGRRVRSTTNKLFLAINAPFADLTQNSNFTVSVVEDLGGQTAADHDYDFSLDPDSAAQNFGASCQYMHSCNTDSDCVAKLGWEYACGQITDVKTNWPKFDIDAFEKNDYSREAISLSAILAGNISGGQNNRCVYRGAGSPCKLNPNENVKKTSQSKLLTCAPNFYCAALDSASFSKELIRSPNEPTSILFGQAASILGRPISYTNRADELPQEVQNAIAQNLSIYAATGSYEPSEVGLCIPGRSADTGNTGVEAFELRHEKQDNDNRTDYISQIAACDETAYQTGKVRSCPVFDEDGNYLNDETPIRNPLAVRQNMCSASSIDPVTTESTFKSIEAGNLSYVLNVQSETLAANACLRRAGAICHTDLDCGPNRLHADVARGLSPSSFGGTMAEQKFWEEELVCGQSQEEPLLNTILGANYYNYDMSKNRCCREVSKTFTMYTAVGARSDLPGYNVDNVALNPLRDSISDNDKTGRYSRYLAAESYSTNPSIPSFGLPSANDTKVINETGRANCCGGGFIRKFEDGTNNWTVGNRLNISPSKLACLNYSMRSWEKGFDPTNQNNWLMEYSYMSSLGGYRTYPDSPTNLFDWLRPGDPVGAVQANIQNDSETPQAPTEIPATGLSGRISLSPVDAEGQISLAAKTVYGMYEQLGVSDTYNAPYPPVILKPSGFNNPQAPLVSAPSSDNGFAPDNLYLAIYIPDYVNIASIRNVLLHYTDDTDAADFSDINFSSDMLRGPPSATAPAPENYGDEVTCSSVSTAANDLLFTDSNDIDSDGNTGEPSYCIIQDNFNYLFFYVGNQATLNGFQKGWFSFEYDLKDEIFGTIPGNQAYYEDIFEKYELLGVPQVAYEAIRCNDEKANPADGTSNVGRLIEGVYNDAGPDPFTADAIPGTPAGVESKVYYKTDGSTISLPQIFSADEFKCCSKLGSNVTDPSNMCCSGFGVLNSDNTYECRLPSGTDLNLYLNLFISSEGIVTDNENMSLTPDETHYNLETGYPDHSSETVRSKIQQIGERFCQLGTVSNGSAFDNFYPQPAAGYFTEDTQLTSYNTIVDSMDDLTATSANYTEFISGKRWNRHFYCD</sequence>
<proteinExistence type="predicted"/>
<evidence type="ECO:0000256" key="1">
    <source>
        <dbReference type="SAM" id="SignalP"/>
    </source>
</evidence>
<feature type="signal peptide" evidence="1">
    <location>
        <begin position="1"/>
        <end position="23"/>
    </location>
</feature>
<dbReference type="PROSITE" id="PS51257">
    <property type="entry name" value="PROKAR_LIPOPROTEIN"/>
    <property type="match status" value="1"/>
</dbReference>
<accession>A0ABY0IDN6</accession>
<comment type="caution">
    <text evidence="2">The sequence shown here is derived from an EMBL/GenBank/DDBJ whole genome shotgun (WGS) entry which is preliminary data.</text>
</comment>
<evidence type="ECO:0000313" key="3">
    <source>
        <dbReference type="Proteomes" id="UP000443582"/>
    </source>
</evidence>
<dbReference type="EMBL" id="QDKL01000003">
    <property type="protein sequence ID" value="RZF21059.1"/>
    <property type="molecule type" value="Genomic_DNA"/>
</dbReference>
<keyword evidence="3" id="KW-1185">Reference proteome</keyword>
<gene>
    <name evidence="2" type="ORF">DAY19_13855</name>
</gene>
<dbReference type="Proteomes" id="UP000443582">
    <property type="component" value="Unassembled WGS sequence"/>
</dbReference>
<evidence type="ECO:0008006" key="4">
    <source>
        <dbReference type="Google" id="ProtNLM"/>
    </source>
</evidence>
<evidence type="ECO:0000313" key="2">
    <source>
        <dbReference type="EMBL" id="RZF21059.1"/>
    </source>
</evidence>
<keyword evidence="1" id="KW-0732">Signal</keyword>
<organism evidence="2 3">
    <name type="scientific">Halobacteriovorax vibrionivorans</name>
    <dbReference type="NCBI Taxonomy" id="2152716"/>
    <lineage>
        <taxon>Bacteria</taxon>
        <taxon>Pseudomonadati</taxon>
        <taxon>Bdellovibrionota</taxon>
        <taxon>Bacteriovoracia</taxon>
        <taxon>Bacteriovoracales</taxon>
        <taxon>Halobacteriovoraceae</taxon>
        <taxon>Halobacteriovorax</taxon>
    </lineage>
</organism>
<protein>
    <recommendedName>
        <fullName evidence="4">Lipoprotein</fullName>
    </recommendedName>
</protein>
<dbReference type="RefSeq" id="WP_115363488.1">
    <property type="nucleotide sequence ID" value="NZ_QDKL01000003.1"/>
</dbReference>